<feature type="signal peptide" evidence="6">
    <location>
        <begin position="1"/>
        <end position="23"/>
    </location>
</feature>
<evidence type="ECO:0000259" key="8">
    <source>
        <dbReference type="Pfam" id="PF14322"/>
    </source>
</evidence>
<feature type="domain" description="RagB/SusD" evidence="7">
    <location>
        <begin position="310"/>
        <end position="493"/>
    </location>
</feature>
<gene>
    <name evidence="11" type="ORF">DW206_11860</name>
    <name evidence="10" type="ORF">DWX70_09780</name>
    <name evidence="9" type="ORF">PO240_15075</name>
</gene>
<name>A0A1Y4PH23_BACOV</name>
<evidence type="ECO:0000256" key="6">
    <source>
        <dbReference type="SAM" id="SignalP"/>
    </source>
</evidence>
<dbReference type="GeneID" id="29455124"/>
<evidence type="ECO:0000313" key="9">
    <source>
        <dbReference type="EMBL" id="MDC2409199.1"/>
    </source>
</evidence>
<dbReference type="AlphaFoldDB" id="A0A1Y4PH23"/>
<evidence type="ECO:0000313" key="12">
    <source>
        <dbReference type="Proteomes" id="UP000266492"/>
    </source>
</evidence>
<dbReference type="Proteomes" id="UP001214017">
    <property type="component" value="Unassembled WGS sequence"/>
</dbReference>
<dbReference type="RefSeq" id="WP_004296900.1">
    <property type="nucleotide sequence ID" value="NZ_BAABYJ010000001.1"/>
</dbReference>
<dbReference type="Gene3D" id="1.25.40.390">
    <property type="match status" value="1"/>
</dbReference>
<proteinExistence type="inferred from homology"/>
<evidence type="ECO:0000256" key="4">
    <source>
        <dbReference type="ARBA" id="ARBA00023136"/>
    </source>
</evidence>
<dbReference type="Pfam" id="PF07980">
    <property type="entry name" value="SusD_RagB"/>
    <property type="match status" value="1"/>
</dbReference>
<evidence type="ECO:0000256" key="2">
    <source>
        <dbReference type="ARBA" id="ARBA00006275"/>
    </source>
</evidence>
<dbReference type="EMBL" id="QRVZ01000006">
    <property type="protein sequence ID" value="RGS84649.1"/>
    <property type="molecule type" value="Genomic_DNA"/>
</dbReference>
<evidence type="ECO:0000313" key="10">
    <source>
        <dbReference type="EMBL" id="RGS84649.1"/>
    </source>
</evidence>
<dbReference type="InterPro" id="IPR011990">
    <property type="entry name" value="TPR-like_helical_dom_sf"/>
</dbReference>
<organism evidence="10 12">
    <name type="scientific">Bacteroides ovatus</name>
    <dbReference type="NCBI Taxonomy" id="28116"/>
    <lineage>
        <taxon>Bacteria</taxon>
        <taxon>Pseudomonadati</taxon>
        <taxon>Bacteroidota</taxon>
        <taxon>Bacteroidia</taxon>
        <taxon>Bacteroidales</taxon>
        <taxon>Bacteroidaceae</taxon>
        <taxon>Bacteroides</taxon>
    </lineage>
</organism>
<evidence type="ECO:0000256" key="5">
    <source>
        <dbReference type="ARBA" id="ARBA00023237"/>
    </source>
</evidence>
<keyword evidence="4" id="KW-0472">Membrane</keyword>
<evidence type="ECO:0000313" key="13">
    <source>
        <dbReference type="Proteomes" id="UP000283329"/>
    </source>
</evidence>
<reference evidence="9" key="2">
    <citation type="submission" date="2022-10" db="EMBL/GenBank/DDBJ databases">
        <title>Human gut microbiome strain richness.</title>
        <authorList>
            <person name="Chen-Liaw A."/>
        </authorList>
    </citation>
    <scope>NUCLEOTIDE SEQUENCE</scope>
    <source>
        <strain evidence="9">F7_m1001271B151109d0_201107</strain>
    </source>
</reference>
<evidence type="ECO:0000256" key="1">
    <source>
        <dbReference type="ARBA" id="ARBA00004442"/>
    </source>
</evidence>
<feature type="chain" id="PRO_5042691757" evidence="6">
    <location>
        <begin position="24"/>
        <end position="506"/>
    </location>
</feature>
<dbReference type="Proteomes" id="UP000283329">
    <property type="component" value="Unassembled WGS sequence"/>
</dbReference>
<protein>
    <submittedName>
        <fullName evidence="10">RagB/SusD family nutrient uptake outer membrane protein</fullName>
    </submittedName>
</protein>
<dbReference type="PROSITE" id="PS51257">
    <property type="entry name" value="PROKAR_LIPOPROTEIN"/>
    <property type="match status" value="1"/>
</dbReference>
<evidence type="ECO:0000259" key="7">
    <source>
        <dbReference type="Pfam" id="PF07980"/>
    </source>
</evidence>
<dbReference type="Pfam" id="PF14322">
    <property type="entry name" value="SusD-like_3"/>
    <property type="match status" value="1"/>
</dbReference>
<feature type="domain" description="SusD-like N-terminal" evidence="8">
    <location>
        <begin position="24"/>
        <end position="239"/>
    </location>
</feature>
<dbReference type="KEGG" id="boa:Bovatus_00102"/>
<keyword evidence="5" id="KW-0998">Cell outer membrane</keyword>
<dbReference type="EMBL" id="JAQNWR010000010">
    <property type="protein sequence ID" value="MDC2409199.1"/>
    <property type="molecule type" value="Genomic_DNA"/>
</dbReference>
<evidence type="ECO:0000256" key="3">
    <source>
        <dbReference type="ARBA" id="ARBA00022729"/>
    </source>
</evidence>
<keyword evidence="3 6" id="KW-0732">Signal</keyword>
<dbReference type="InterPro" id="IPR012944">
    <property type="entry name" value="SusD_RagB_dom"/>
</dbReference>
<accession>A0A1Y4PH23</accession>
<dbReference type="GO" id="GO:0009279">
    <property type="term" value="C:cell outer membrane"/>
    <property type="evidence" value="ECO:0007669"/>
    <property type="project" value="UniProtKB-SubCell"/>
</dbReference>
<dbReference type="InterPro" id="IPR033985">
    <property type="entry name" value="SusD-like_N"/>
</dbReference>
<evidence type="ECO:0000313" key="11">
    <source>
        <dbReference type="EMBL" id="RHH46574.1"/>
    </source>
</evidence>
<sequence>MIRKIKLYIALVAVLLSASSCLDKYPQDAIPQDDAIKTVSDVRQALIGIYAQFKNSSLYSGYLTLLPDIQTDQVYAVKGYTNVYGDVWRNEILAINKQVEYVYGGLYAVIGRCNFVLDNMAAVEAATSDDEQLDKLDNYKGHIYFARALAYSELLKCFCKAYDSDEEAANELGVVLQSSYVNPGPVKRASLKDSYQFVLDDLAKAAEYLAADDDDTAVIYNSAYFTVGTVNALYARMYLYMQKWEKAVEYATKVIDSKKYALADATKNSYSVTYNDFAYMWQYDNSTEIIWKVMFEVNSYGGALGTVFLNYDYTSYKPDYVPAKWVLDAYANADLRYNAYFGSVTTGFSHALTWPLLIKYMGNQDFISQRVLCVSMPKPFRLAEQYLIRAEAYCRMGTAYYGKAGIDISTLRMARYSSYGGSTTLTEENWFKTVSEERMKELFMEGFRLNDLKRWHEGFERKEQTSTVSPGNTLKLEKDDPRFVWPIPQHELDAPGVDLMPNESNK</sequence>
<dbReference type="SUPFAM" id="SSF48452">
    <property type="entry name" value="TPR-like"/>
    <property type="match status" value="1"/>
</dbReference>
<comment type="caution">
    <text evidence="10">The sequence shown here is derived from an EMBL/GenBank/DDBJ whole genome shotgun (WGS) entry which is preliminary data.</text>
</comment>
<comment type="similarity">
    <text evidence="2">Belongs to the SusD family.</text>
</comment>
<dbReference type="Proteomes" id="UP000266492">
    <property type="component" value="Unassembled WGS sequence"/>
</dbReference>
<dbReference type="EMBL" id="QRJR01000008">
    <property type="protein sequence ID" value="RHH46574.1"/>
    <property type="molecule type" value="Genomic_DNA"/>
</dbReference>
<reference evidence="12 13" key="1">
    <citation type="submission" date="2018-08" db="EMBL/GenBank/DDBJ databases">
        <title>A genome reference for cultivated species of the human gut microbiota.</title>
        <authorList>
            <person name="Zou Y."/>
            <person name="Xue W."/>
            <person name="Luo G."/>
        </authorList>
    </citation>
    <scope>NUCLEOTIDE SEQUENCE [LARGE SCALE GENOMIC DNA]</scope>
    <source>
        <strain evidence="10 12">AF20-9LB</strain>
        <strain evidence="11 13">AM17-48</strain>
    </source>
</reference>
<comment type="subcellular location">
    <subcellularLocation>
        <location evidence="1">Cell outer membrane</location>
    </subcellularLocation>
</comment>